<comment type="caution">
    <text evidence="2">The sequence shown here is derived from an EMBL/GenBank/DDBJ whole genome shotgun (WGS) entry which is preliminary data.</text>
</comment>
<dbReference type="AlphaFoldDB" id="A0A168C0E4"/>
<feature type="compositionally biased region" description="Polar residues" evidence="1">
    <location>
        <begin position="874"/>
        <end position="886"/>
    </location>
</feature>
<feature type="compositionally biased region" description="Pro residues" evidence="1">
    <location>
        <begin position="266"/>
        <end position="282"/>
    </location>
</feature>
<feature type="compositionally biased region" description="Acidic residues" evidence="1">
    <location>
        <begin position="452"/>
        <end position="468"/>
    </location>
</feature>
<feature type="region of interest" description="Disordered" evidence="1">
    <location>
        <begin position="396"/>
        <end position="598"/>
    </location>
</feature>
<evidence type="ECO:0000256" key="1">
    <source>
        <dbReference type="SAM" id="MobiDB-lite"/>
    </source>
</evidence>
<feature type="compositionally biased region" description="Low complexity" evidence="1">
    <location>
        <begin position="305"/>
        <end position="315"/>
    </location>
</feature>
<feature type="compositionally biased region" description="Polar residues" evidence="1">
    <location>
        <begin position="82"/>
        <end position="117"/>
    </location>
</feature>
<protein>
    <submittedName>
        <fullName evidence="2">Uncharacterized protein</fullName>
    </submittedName>
</protein>
<feature type="region of interest" description="Disordered" evidence="1">
    <location>
        <begin position="857"/>
        <end position="941"/>
    </location>
</feature>
<feature type="compositionally biased region" description="Polar residues" evidence="1">
    <location>
        <begin position="234"/>
        <end position="255"/>
    </location>
</feature>
<dbReference type="OrthoDB" id="5396252at2759"/>
<feature type="region of interest" description="Disordered" evidence="1">
    <location>
        <begin position="359"/>
        <end position="381"/>
    </location>
</feature>
<gene>
    <name evidence="2" type="ORF">AAL_04281</name>
</gene>
<dbReference type="STRING" id="1081109.A0A168C0E4"/>
<keyword evidence="3" id="KW-1185">Reference proteome</keyword>
<feature type="region of interest" description="Disordered" evidence="1">
    <location>
        <begin position="39"/>
        <end position="339"/>
    </location>
</feature>
<evidence type="ECO:0000313" key="2">
    <source>
        <dbReference type="EMBL" id="KZZ95985.1"/>
    </source>
</evidence>
<organism evidence="2 3">
    <name type="scientific">Moelleriella libera RCEF 2490</name>
    <dbReference type="NCBI Taxonomy" id="1081109"/>
    <lineage>
        <taxon>Eukaryota</taxon>
        <taxon>Fungi</taxon>
        <taxon>Dikarya</taxon>
        <taxon>Ascomycota</taxon>
        <taxon>Pezizomycotina</taxon>
        <taxon>Sordariomycetes</taxon>
        <taxon>Hypocreomycetidae</taxon>
        <taxon>Hypocreales</taxon>
        <taxon>Clavicipitaceae</taxon>
        <taxon>Moelleriella</taxon>
    </lineage>
</organism>
<feature type="compositionally biased region" description="Polar residues" evidence="1">
    <location>
        <begin position="365"/>
        <end position="375"/>
    </location>
</feature>
<proteinExistence type="predicted"/>
<reference evidence="2 3" key="1">
    <citation type="journal article" date="2016" name="Genome Biol. Evol.">
        <title>Divergent and convergent evolution of fungal pathogenicity.</title>
        <authorList>
            <person name="Shang Y."/>
            <person name="Xiao G."/>
            <person name="Zheng P."/>
            <person name="Cen K."/>
            <person name="Zhan S."/>
            <person name="Wang C."/>
        </authorList>
    </citation>
    <scope>NUCLEOTIDE SEQUENCE [LARGE SCALE GENOMIC DNA]</scope>
    <source>
        <strain evidence="2 3">RCEF 2490</strain>
    </source>
</reference>
<sequence>MPRFSVAFTKRKSANDVLENAPITSPDAPSFRVIERSEIEGGRSFDGGARMARATKSLPPKPNMLDLATEDNNMFADLKVNRGSNLSSTTKATSTDNSSRHSNASTAPSSADINGPNSHEERTPPKTASQEPPSRSSSKSIGSGLFDRASRTFSFGGQKKHTIPPPMLPQPNQKPIPDLPPVLSLGGVESGSGLSRGLTASTTSTATPANANGAEMNLGGDFGSMFKSFEKRGSTSTLTLANQDSSAPRSLTGNRYVTPGSLSPGPISPGPISPGPISPGPISPDGITSAEPLLSQRNSPPYGDSTPTSPTSAANPAPPPVPRHEHLNSFKYSSRPADIIEDEDAKVLRESLSAMKFLSEPYEGTGQSRTRQFGSEPSAMPRTIASGFQKEENMFEGSPSRFTHTIHRSNPRASNQPGNKVMTPAQFEKYRRDKETGSPQKDHDNSQTPTKDEEDEDDVNYDDDEDELEKSRQQARQRRKQEAHMAVYRQQMMKVTGEANPTPMPVRQPARPGLVTSSTAPALGRSKAPSPDHATGGSSEEDDEDVPLAILQAHGFPHKTKPPPRLGPSGSNVNLRAAAAGASQARPASAMGDASSTSGRLRSNLPAFARNLPQDPFVGASIARPAIRESMAFSDATLPPLSQPQGPLPPGGLVGVIASEERSRAMRRGSPSIDATKMVGAAMNGNGADPFAAMPPQMMYHGAAGMPGMPGMPGASSTHLMPPQMLSVGDQAQIQMTQQMQQFMQMQMQFMQMMATNQNGAAHMPQQAPPHSLYGGGMPGNQSMGDLNRHSMMMDPMMEPRRPDPYARTMSMVQPSSASFMAPFQQGPPSVRGFGNSYTPSIAPSERSNVGLPGRYRPVSQAASGASPVLGQHGRSNTMTEGLSSWSDDRSKSTVKLMNNSREGSDDDEEQGWEAMKAKREKKRTLWRSKRSPAAELNTAF</sequence>
<feature type="compositionally biased region" description="Pro residues" evidence="1">
    <location>
        <begin position="163"/>
        <end position="180"/>
    </location>
</feature>
<name>A0A168C0E4_9HYPO</name>
<evidence type="ECO:0000313" key="3">
    <source>
        <dbReference type="Proteomes" id="UP000078544"/>
    </source>
</evidence>
<feature type="compositionally biased region" description="Basic and acidic residues" evidence="1">
    <location>
        <begin position="428"/>
        <end position="445"/>
    </location>
</feature>
<dbReference type="PANTHER" id="PTHR42068:SF1">
    <property type="entry name" value="YALI0B18964P"/>
    <property type="match status" value="1"/>
</dbReference>
<feature type="compositionally biased region" description="Low complexity" evidence="1">
    <location>
        <begin position="576"/>
        <end position="590"/>
    </location>
</feature>
<feature type="compositionally biased region" description="Low complexity" evidence="1">
    <location>
        <begin position="183"/>
        <end position="214"/>
    </location>
</feature>
<dbReference type="Proteomes" id="UP000078544">
    <property type="component" value="Unassembled WGS sequence"/>
</dbReference>
<dbReference type="PANTHER" id="PTHR42068">
    <property type="entry name" value="YALI0B18964P"/>
    <property type="match status" value="1"/>
</dbReference>
<feature type="compositionally biased region" description="Basic residues" evidence="1">
    <location>
        <begin position="919"/>
        <end position="931"/>
    </location>
</feature>
<feature type="compositionally biased region" description="Low complexity" evidence="1">
    <location>
        <begin position="129"/>
        <end position="143"/>
    </location>
</feature>
<accession>A0A168C0E4</accession>
<dbReference type="EMBL" id="AZGY01000008">
    <property type="protein sequence ID" value="KZZ95985.1"/>
    <property type="molecule type" value="Genomic_DNA"/>
</dbReference>